<dbReference type="AlphaFoldDB" id="A0A1Y1HNU0"/>
<gene>
    <name evidence="1" type="ORF">KFL_000200010</name>
</gene>
<evidence type="ECO:0000313" key="1">
    <source>
        <dbReference type="EMBL" id="GAQ78849.1"/>
    </source>
</evidence>
<dbReference type="InterPro" id="IPR039987">
    <property type="entry name" value="PGRL1"/>
</dbReference>
<proteinExistence type="predicted"/>
<name>A0A1Y1HNU0_KLENI</name>
<dbReference type="OMA" id="YLVGYPI"/>
<dbReference type="Pfam" id="PF14255">
    <property type="entry name" value="Zn_ribbon_21"/>
    <property type="match status" value="1"/>
</dbReference>
<dbReference type="Proteomes" id="UP000054558">
    <property type="component" value="Unassembled WGS sequence"/>
</dbReference>
<dbReference type="GO" id="GO:0009773">
    <property type="term" value="P:photosynthetic electron transport in photosystem I"/>
    <property type="evidence" value="ECO:0000318"/>
    <property type="project" value="GO_Central"/>
</dbReference>
<dbReference type="GO" id="GO:0016730">
    <property type="term" value="F:oxidoreductase activity, acting on iron-sulfur proteins as donors"/>
    <property type="evidence" value="ECO:0000318"/>
    <property type="project" value="GO_Central"/>
</dbReference>
<accession>A0A1Y1HNU0</accession>
<reference evidence="1 2" key="1">
    <citation type="journal article" date="2014" name="Nat. Commun.">
        <title>Klebsormidium flaccidum genome reveals primary factors for plant terrestrial adaptation.</title>
        <authorList>
            <person name="Hori K."/>
            <person name="Maruyama F."/>
            <person name="Fujisawa T."/>
            <person name="Togashi T."/>
            <person name="Yamamoto N."/>
            <person name="Seo M."/>
            <person name="Sato S."/>
            <person name="Yamada T."/>
            <person name="Mori H."/>
            <person name="Tajima N."/>
            <person name="Moriyama T."/>
            <person name="Ikeuchi M."/>
            <person name="Watanabe M."/>
            <person name="Wada H."/>
            <person name="Kobayashi K."/>
            <person name="Saito M."/>
            <person name="Masuda T."/>
            <person name="Sasaki-Sekimoto Y."/>
            <person name="Mashiguchi K."/>
            <person name="Awai K."/>
            <person name="Shimojima M."/>
            <person name="Masuda S."/>
            <person name="Iwai M."/>
            <person name="Nobusawa T."/>
            <person name="Narise T."/>
            <person name="Kondo S."/>
            <person name="Saito H."/>
            <person name="Sato R."/>
            <person name="Murakawa M."/>
            <person name="Ihara Y."/>
            <person name="Oshima-Yamada Y."/>
            <person name="Ohtaka K."/>
            <person name="Satoh M."/>
            <person name="Sonobe K."/>
            <person name="Ishii M."/>
            <person name="Ohtani R."/>
            <person name="Kanamori-Sato M."/>
            <person name="Honoki R."/>
            <person name="Miyazaki D."/>
            <person name="Mochizuki H."/>
            <person name="Umetsu J."/>
            <person name="Higashi K."/>
            <person name="Shibata D."/>
            <person name="Kamiya Y."/>
            <person name="Sato N."/>
            <person name="Nakamura Y."/>
            <person name="Tabata S."/>
            <person name="Ida S."/>
            <person name="Kurokawa K."/>
            <person name="Ohta H."/>
        </authorList>
    </citation>
    <scope>NUCLEOTIDE SEQUENCE [LARGE SCALE GENOMIC DNA]</scope>
    <source>
        <strain evidence="1 2">NIES-2285</strain>
    </source>
</reference>
<dbReference type="PANTHER" id="PTHR31032:SF2">
    <property type="entry name" value="PGR5-LIKE A PROTEIN"/>
    <property type="match status" value="1"/>
</dbReference>
<keyword evidence="2" id="KW-1185">Reference proteome</keyword>
<protein>
    <submittedName>
        <fullName evidence="1">Uncharacterized protein</fullName>
    </submittedName>
</protein>
<evidence type="ECO:0000313" key="2">
    <source>
        <dbReference type="Proteomes" id="UP000054558"/>
    </source>
</evidence>
<dbReference type="OrthoDB" id="567232at2759"/>
<organism evidence="1 2">
    <name type="scientific">Klebsormidium nitens</name>
    <name type="common">Green alga</name>
    <name type="synonym">Ulothrix nitens</name>
    <dbReference type="NCBI Taxonomy" id="105231"/>
    <lineage>
        <taxon>Eukaryota</taxon>
        <taxon>Viridiplantae</taxon>
        <taxon>Streptophyta</taxon>
        <taxon>Klebsormidiophyceae</taxon>
        <taxon>Klebsormidiales</taxon>
        <taxon>Klebsormidiaceae</taxon>
        <taxon>Klebsormidium</taxon>
    </lineage>
</organism>
<dbReference type="GO" id="GO:0009535">
    <property type="term" value="C:chloroplast thylakoid membrane"/>
    <property type="evidence" value="ECO:0007669"/>
    <property type="project" value="InterPro"/>
</dbReference>
<dbReference type="PANTHER" id="PTHR31032">
    <property type="entry name" value="PGR5-LIKE PROTEIN 1B, CHLOROPLASTIC"/>
    <property type="match status" value="1"/>
</dbReference>
<dbReference type="EMBL" id="DF236969">
    <property type="protein sequence ID" value="GAQ78849.1"/>
    <property type="molecule type" value="Genomic_DNA"/>
</dbReference>
<sequence>MLQGGSSLVSTTRSRNISRRQNHRMRRVLLAAMSLDAGGVSWQAVERGNLNEGGEGDVSEPLSCLFIGPIEEADRVHLEALYMQARDSYYSGRPLILDEMFDKVETRLRNLRSKMVLKYPRCSLKKFAAYSDAEEDTSQMSTLMAVWGALGLAGAFAAVVPPLCTATSVCDRLVNEALEPWWAAQSSPLANFLLALGLLGGVPLASAAVQQVKSLLRGEVVALKGCCPNCGEEVYAFLDAKEHKPRHKSECHVCEHPLVFHATVETSKKDGKQWAYGRVYLVTRSKDLEPQKKDRSLR</sequence>
<dbReference type="InterPro" id="IPR025990">
    <property type="entry name" value="zinc_ribbon_bacterial"/>
</dbReference>